<sequence>MGPAYIPDSRHQTKSQDIDDYFLTILAVQVSLLEANVEVYATLASNLNSRLLATLDALDEQRFVHAEELNTERSERNLLANKLHSCQGALTLAEEERDDMRPPLHDGASSTGTVELANDYAILPHSGGFISTLTDETTEPFATYRAYAKSAISSVQEQLRWEQAAHAETARHVALLIAQVARRDAELEACVVRDPSSPPSGTASRGQRRFGSQRGPEALIQMSKTEAIEIVQFSAARSTALMREVEALLERLEKAQASPLPLPQTLANPRRSSDAVKSSPAVHQLKDPPSGPSTAALSIDGPQVSRQATTAQLSQNVDAPHVHGVTATSSGMQQRPMSRDFRTILVIEEECIRLRAAEKRAREELDALKNAVLLRPSSSQQEDGDLLADSGDERSMELATPLQPTMTLPLAPPTPSLPPFRMSDSPPSIPLPESPDDHSPPNSPPLPPADSPLAPSALSLDSPAFPGHDFELDTVALERVRAELERAEDRLREKDVELERLRRELSAMAGEDKAVGRDL</sequence>
<gene>
    <name evidence="1" type="ORF">FA95DRAFT_1573641</name>
</gene>
<evidence type="ECO:0000313" key="2">
    <source>
        <dbReference type="Proteomes" id="UP000814033"/>
    </source>
</evidence>
<accession>A0ACB8RNM8</accession>
<reference evidence="1" key="2">
    <citation type="journal article" date="2022" name="New Phytol.">
        <title>Evolutionary transition to the ectomycorrhizal habit in the genomes of a hyperdiverse lineage of mushroom-forming fungi.</title>
        <authorList>
            <person name="Looney B."/>
            <person name="Miyauchi S."/>
            <person name="Morin E."/>
            <person name="Drula E."/>
            <person name="Courty P.E."/>
            <person name="Kohler A."/>
            <person name="Kuo A."/>
            <person name="LaButti K."/>
            <person name="Pangilinan J."/>
            <person name="Lipzen A."/>
            <person name="Riley R."/>
            <person name="Andreopoulos W."/>
            <person name="He G."/>
            <person name="Johnson J."/>
            <person name="Nolan M."/>
            <person name="Tritt A."/>
            <person name="Barry K.W."/>
            <person name="Grigoriev I.V."/>
            <person name="Nagy L.G."/>
            <person name="Hibbett D."/>
            <person name="Henrissat B."/>
            <person name="Matheny P.B."/>
            <person name="Labbe J."/>
            <person name="Martin F.M."/>
        </authorList>
    </citation>
    <scope>NUCLEOTIDE SEQUENCE</scope>
    <source>
        <strain evidence="1">FP105234-sp</strain>
    </source>
</reference>
<name>A0ACB8RNM8_9AGAM</name>
<reference evidence="1" key="1">
    <citation type="submission" date="2021-02" db="EMBL/GenBank/DDBJ databases">
        <authorList>
            <consortium name="DOE Joint Genome Institute"/>
            <person name="Ahrendt S."/>
            <person name="Looney B.P."/>
            <person name="Miyauchi S."/>
            <person name="Morin E."/>
            <person name="Drula E."/>
            <person name="Courty P.E."/>
            <person name="Chicoki N."/>
            <person name="Fauchery L."/>
            <person name="Kohler A."/>
            <person name="Kuo A."/>
            <person name="Labutti K."/>
            <person name="Pangilinan J."/>
            <person name="Lipzen A."/>
            <person name="Riley R."/>
            <person name="Andreopoulos W."/>
            <person name="He G."/>
            <person name="Johnson J."/>
            <person name="Barry K.W."/>
            <person name="Grigoriev I.V."/>
            <person name="Nagy L."/>
            <person name="Hibbett D."/>
            <person name="Henrissat B."/>
            <person name="Matheny P.B."/>
            <person name="Labbe J."/>
            <person name="Martin F."/>
        </authorList>
    </citation>
    <scope>NUCLEOTIDE SEQUENCE</scope>
    <source>
        <strain evidence="1">FP105234-sp</strain>
    </source>
</reference>
<proteinExistence type="predicted"/>
<dbReference type="EMBL" id="MU275944">
    <property type="protein sequence ID" value="KAI0045718.1"/>
    <property type="molecule type" value="Genomic_DNA"/>
</dbReference>
<dbReference type="Proteomes" id="UP000814033">
    <property type="component" value="Unassembled WGS sequence"/>
</dbReference>
<comment type="caution">
    <text evidence="1">The sequence shown here is derived from an EMBL/GenBank/DDBJ whole genome shotgun (WGS) entry which is preliminary data.</text>
</comment>
<keyword evidence="2" id="KW-1185">Reference proteome</keyword>
<evidence type="ECO:0000313" key="1">
    <source>
        <dbReference type="EMBL" id="KAI0045718.1"/>
    </source>
</evidence>
<organism evidence="1 2">
    <name type="scientific">Auriscalpium vulgare</name>
    <dbReference type="NCBI Taxonomy" id="40419"/>
    <lineage>
        <taxon>Eukaryota</taxon>
        <taxon>Fungi</taxon>
        <taxon>Dikarya</taxon>
        <taxon>Basidiomycota</taxon>
        <taxon>Agaricomycotina</taxon>
        <taxon>Agaricomycetes</taxon>
        <taxon>Russulales</taxon>
        <taxon>Auriscalpiaceae</taxon>
        <taxon>Auriscalpium</taxon>
    </lineage>
</organism>
<protein>
    <submittedName>
        <fullName evidence="1">Uncharacterized protein</fullName>
    </submittedName>
</protein>